<evidence type="ECO:0000256" key="8">
    <source>
        <dbReference type="ARBA" id="ARBA00023136"/>
    </source>
</evidence>
<dbReference type="InterPro" id="IPR035906">
    <property type="entry name" value="MetI-like_sf"/>
</dbReference>
<keyword evidence="5" id="KW-0571">Peptide transport</keyword>
<dbReference type="GO" id="GO:0055085">
    <property type="term" value="P:transmembrane transport"/>
    <property type="evidence" value="ECO:0007669"/>
    <property type="project" value="InterPro"/>
</dbReference>
<accession>S5Z056</accession>
<evidence type="ECO:0000256" key="9">
    <source>
        <dbReference type="RuleBase" id="RU363032"/>
    </source>
</evidence>
<evidence type="ECO:0000256" key="6">
    <source>
        <dbReference type="ARBA" id="ARBA00022927"/>
    </source>
</evidence>
<dbReference type="Proteomes" id="UP000015480">
    <property type="component" value="Plasmid pAMI4"/>
</dbReference>
<dbReference type="Gene3D" id="1.10.3720.10">
    <property type="entry name" value="MetI-like"/>
    <property type="match status" value="1"/>
</dbReference>
<dbReference type="PANTHER" id="PTHR43386">
    <property type="entry name" value="OLIGOPEPTIDE TRANSPORT SYSTEM PERMEASE PROTEIN APPC"/>
    <property type="match status" value="1"/>
</dbReference>
<feature type="domain" description="ABC transmembrane type-1" evidence="10">
    <location>
        <begin position="92"/>
        <end position="281"/>
    </location>
</feature>
<reference evidence="11 12" key="1">
    <citation type="journal article" date="2014" name="BMC Genomics">
        <title>Architecture and functions of a multipartite genome of the methylotrophic bacterium Paracoccus aminophilus JCM 7686, containing primary and secondary chromids.</title>
        <authorList>
            <person name="Dziewit L."/>
            <person name="Czarnecki J."/>
            <person name="Wibberg D."/>
            <person name="Radlinska M."/>
            <person name="Mrozek P."/>
            <person name="Szymczak M."/>
            <person name="Schluter A."/>
            <person name="Puhler A."/>
            <person name="Bartosik D."/>
        </authorList>
    </citation>
    <scope>NUCLEOTIDE SEQUENCE [LARGE SCALE GENOMIC DNA]</scope>
    <source>
        <strain evidence="11">JCM 7686</strain>
        <plasmid evidence="12">Plasmid pAMI4</plasmid>
    </source>
</reference>
<dbReference type="KEGG" id="pami:JCM7686_pAMI4p165"/>
<dbReference type="InterPro" id="IPR050366">
    <property type="entry name" value="BP-dependent_transpt_permease"/>
</dbReference>
<dbReference type="EMBL" id="CP006652">
    <property type="protein sequence ID" value="AGT10856.1"/>
    <property type="molecule type" value="Genomic_DNA"/>
</dbReference>
<dbReference type="GO" id="GO:0015031">
    <property type="term" value="P:protein transport"/>
    <property type="evidence" value="ECO:0007669"/>
    <property type="project" value="UniProtKB-KW"/>
</dbReference>
<evidence type="ECO:0000313" key="11">
    <source>
        <dbReference type="EMBL" id="AGT10856.1"/>
    </source>
</evidence>
<evidence type="ECO:0000313" key="12">
    <source>
        <dbReference type="Proteomes" id="UP000015480"/>
    </source>
</evidence>
<comment type="subcellular location">
    <subcellularLocation>
        <location evidence="1 9">Cell membrane</location>
        <topology evidence="1 9">Multi-pass membrane protein</topology>
    </subcellularLocation>
</comment>
<feature type="transmembrane region" description="Helical" evidence="9">
    <location>
        <begin position="141"/>
        <end position="165"/>
    </location>
</feature>
<dbReference type="PANTHER" id="PTHR43386:SF1">
    <property type="entry name" value="D,D-DIPEPTIDE TRANSPORT SYSTEM PERMEASE PROTEIN DDPC-RELATED"/>
    <property type="match status" value="1"/>
</dbReference>
<keyword evidence="2 9" id="KW-0813">Transport</keyword>
<keyword evidence="7 9" id="KW-1133">Transmembrane helix</keyword>
<keyword evidence="8 9" id="KW-0472">Membrane</keyword>
<dbReference type="Pfam" id="PF00528">
    <property type="entry name" value="BPD_transp_1"/>
    <property type="match status" value="1"/>
</dbReference>
<dbReference type="GO" id="GO:0015833">
    <property type="term" value="P:peptide transport"/>
    <property type="evidence" value="ECO:0007669"/>
    <property type="project" value="UniProtKB-KW"/>
</dbReference>
<keyword evidence="11" id="KW-0614">Plasmid</keyword>
<keyword evidence="6" id="KW-0653">Protein transport</keyword>
<geneLocation type="plasmid" evidence="11 12">
    <name>pAMI4</name>
</geneLocation>
<feature type="transmembrane region" description="Helical" evidence="9">
    <location>
        <begin position="94"/>
        <end position="121"/>
    </location>
</feature>
<dbReference type="PROSITE" id="PS50928">
    <property type="entry name" value="ABC_TM1"/>
    <property type="match status" value="1"/>
</dbReference>
<evidence type="ECO:0000256" key="7">
    <source>
        <dbReference type="ARBA" id="ARBA00022989"/>
    </source>
</evidence>
<dbReference type="SUPFAM" id="SSF161098">
    <property type="entry name" value="MetI-like"/>
    <property type="match status" value="1"/>
</dbReference>
<keyword evidence="12" id="KW-1185">Reference proteome</keyword>
<dbReference type="AlphaFoldDB" id="S5Z056"/>
<dbReference type="PATRIC" id="fig|1367847.3.peg.3798"/>
<feature type="transmembrane region" description="Helical" evidence="9">
    <location>
        <begin position="258"/>
        <end position="281"/>
    </location>
</feature>
<dbReference type="RefSeq" id="WP_020952341.1">
    <property type="nucleotide sequence ID" value="NC_022049.1"/>
</dbReference>
<evidence type="ECO:0000256" key="4">
    <source>
        <dbReference type="ARBA" id="ARBA00022692"/>
    </source>
</evidence>
<feature type="transmembrane region" description="Helical" evidence="9">
    <location>
        <begin position="213"/>
        <end position="238"/>
    </location>
</feature>
<evidence type="ECO:0000259" key="10">
    <source>
        <dbReference type="PROSITE" id="PS50928"/>
    </source>
</evidence>
<comment type="similarity">
    <text evidence="9">Belongs to the binding-protein-dependent transport system permease family.</text>
</comment>
<dbReference type="OrthoDB" id="9766870at2"/>
<dbReference type="InterPro" id="IPR000515">
    <property type="entry name" value="MetI-like"/>
</dbReference>
<evidence type="ECO:0000256" key="1">
    <source>
        <dbReference type="ARBA" id="ARBA00004651"/>
    </source>
</evidence>
<proteinExistence type="inferred from homology"/>
<organism evidence="11 12">
    <name type="scientific">Paracoccus aminophilus JCM 7686</name>
    <dbReference type="NCBI Taxonomy" id="1367847"/>
    <lineage>
        <taxon>Bacteria</taxon>
        <taxon>Pseudomonadati</taxon>
        <taxon>Pseudomonadota</taxon>
        <taxon>Alphaproteobacteria</taxon>
        <taxon>Rhodobacterales</taxon>
        <taxon>Paracoccaceae</taxon>
        <taxon>Paracoccus</taxon>
    </lineage>
</organism>
<keyword evidence="3" id="KW-1003">Cell membrane</keyword>
<dbReference type="GO" id="GO:0005886">
    <property type="term" value="C:plasma membrane"/>
    <property type="evidence" value="ECO:0007669"/>
    <property type="project" value="UniProtKB-SubCell"/>
</dbReference>
<gene>
    <name evidence="11" type="ORF">JCM7686_pAMI4p165</name>
</gene>
<name>S5Z056_PARAH</name>
<evidence type="ECO:0000256" key="3">
    <source>
        <dbReference type="ARBA" id="ARBA00022475"/>
    </source>
</evidence>
<evidence type="ECO:0000256" key="5">
    <source>
        <dbReference type="ARBA" id="ARBA00022856"/>
    </source>
</evidence>
<sequence length="294" mass="31323">MTLQENKLSVELPGPNLPLRRGVDLARREAGVLIAGIFLTFVAVAAAWPALLTGYDPIAADPLAAQLPPSAQHLFGTDHLGRDMFARVLYGARYSLLIGLMATLIAMTVGTALGLISGLAHGAVDEAITRFLDVVSAFPDLLLALVLIAFTGPGTFNLIFALGVASIPRFARVVRSQTFIIAESGYVEQARTFGLSRATLVFRHILPHAIAHVPILATIGLGTAIIGSAGLSFLGMGPQPPTPEWGAMLSEGRNYLRNAWWIGAWPGLAITLTVIATSVIGRRWQRAFEGRQAI</sequence>
<evidence type="ECO:0000256" key="2">
    <source>
        <dbReference type="ARBA" id="ARBA00022448"/>
    </source>
</evidence>
<dbReference type="HOGENOM" id="CLU_028518_5_2_5"/>
<feature type="transmembrane region" description="Helical" evidence="9">
    <location>
        <begin position="30"/>
        <end position="52"/>
    </location>
</feature>
<dbReference type="eggNOG" id="COG1173">
    <property type="taxonomic scope" value="Bacteria"/>
</dbReference>
<protein>
    <submittedName>
        <fullName evidence="11">ABC-type dipeptide/oligopeptide/nickel transport systems, permease component</fullName>
    </submittedName>
</protein>
<dbReference type="CDD" id="cd06261">
    <property type="entry name" value="TM_PBP2"/>
    <property type="match status" value="1"/>
</dbReference>
<keyword evidence="4 9" id="KW-0812">Transmembrane</keyword>